<comment type="similarity">
    <text evidence="1">Belongs to the alpha-carbonic anhydrase family.</text>
</comment>
<evidence type="ECO:0000256" key="2">
    <source>
        <dbReference type="SAM" id="MobiDB-lite"/>
    </source>
</evidence>
<organism evidence="4 5">
    <name type="scientific">Cyanoderma ruficeps</name>
    <name type="common">rufous-capped babbler</name>
    <dbReference type="NCBI Taxonomy" id="181631"/>
    <lineage>
        <taxon>Eukaryota</taxon>
        <taxon>Metazoa</taxon>
        <taxon>Chordata</taxon>
        <taxon>Craniata</taxon>
        <taxon>Vertebrata</taxon>
        <taxon>Euteleostomi</taxon>
        <taxon>Archelosauria</taxon>
        <taxon>Archosauria</taxon>
        <taxon>Dinosauria</taxon>
        <taxon>Saurischia</taxon>
        <taxon>Theropoda</taxon>
        <taxon>Coelurosauria</taxon>
        <taxon>Aves</taxon>
        <taxon>Neognathae</taxon>
        <taxon>Neoaves</taxon>
        <taxon>Telluraves</taxon>
        <taxon>Australaves</taxon>
        <taxon>Passeriformes</taxon>
        <taxon>Sylvioidea</taxon>
        <taxon>Timaliidae</taxon>
        <taxon>Cyanoderma</taxon>
    </lineage>
</organism>
<dbReference type="InterPro" id="IPR036398">
    <property type="entry name" value="CA_dom_sf"/>
</dbReference>
<dbReference type="InterPro" id="IPR023561">
    <property type="entry name" value="Carbonic_anhydrase_a-class"/>
</dbReference>
<dbReference type="PANTHER" id="PTHR18952:SF84">
    <property type="entry name" value="CARBONIC ANHYDRASE 14"/>
    <property type="match status" value="1"/>
</dbReference>
<accession>A0A8C3QFB4</accession>
<feature type="compositionally biased region" description="Pro residues" evidence="2">
    <location>
        <begin position="303"/>
        <end position="318"/>
    </location>
</feature>
<dbReference type="SMART" id="SM01057">
    <property type="entry name" value="Carb_anhydrase"/>
    <property type="match status" value="1"/>
</dbReference>
<proteinExistence type="inferred from homology"/>
<feature type="region of interest" description="Disordered" evidence="2">
    <location>
        <begin position="47"/>
        <end position="76"/>
    </location>
</feature>
<dbReference type="GO" id="GO:0004089">
    <property type="term" value="F:carbonate dehydratase activity"/>
    <property type="evidence" value="ECO:0007669"/>
    <property type="project" value="InterPro"/>
</dbReference>
<dbReference type="Ensembl" id="ENSCRFT00000001335.1">
    <property type="protein sequence ID" value="ENSCRFP00000001278.1"/>
    <property type="gene ID" value="ENSCRFG00000001059.1"/>
</dbReference>
<feature type="region of interest" description="Disordered" evidence="2">
    <location>
        <begin position="362"/>
        <end position="430"/>
    </location>
</feature>
<evidence type="ECO:0000259" key="3">
    <source>
        <dbReference type="PROSITE" id="PS51144"/>
    </source>
</evidence>
<dbReference type="GO" id="GO:0005886">
    <property type="term" value="C:plasma membrane"/>
    <property type="evidence" value="ECO:0007669"/>
    <property type="project" value="TreeGrafter"/>
</dbReference>
<dbReference type="InterPro" id="IPR001148">
    <property type="entry name" value="CA_dom"/>
</dbReference>
<dbReference type="AlphaFoldDB" id="A0A8C3QFB4"/>
<evidence type="ECO:0000256" key="1">
    <source>
        <dbReference type="ARBA" id="ARBA00010718"/>
    </source>
</evidence>
<feature type="region of interest" description="Disordered" evidence="2">
    <location>
        <begin position="299"/>
        <end position="318"/>
    </location>
</feature>
<evidence type="ECO:0000313" key="5">
    <source>
        <dbReference type="Proteomes" id="UP000694396"/>
    </source>
</evidence>
<dbReference type="SUPFAM" id="SSF51069">
    <property type="entry name" value="Carbonic anhydrase"/>
    <property type="match status" value="1"/>
</dbReference>
<dbReference type="PANTHER" id="PTHR18952">
    <property type="entry name" value="CARBONIC ANHYDRASE"/>
    <property type="match status" value="1"/>
</dbReference>
<sequence>WVQPPIFPLLPPPCPPRSNGPFVLLYIRFLLPNPIRIRPWPNPAKPHPVGPRGPMGAPPALQTQLCPRSPGRKKCPQQINEALGNVTRGGVPSGLWVPPGPHGQQHWHEGHPECAGRAQSPIDIETARAQPDPSLPPLQPEGYEHPESPELTLANNGHTAVLALPPSLRLRGLPHTFAAVQLHFHWGRPGRAAGAEHLLDGHRAPAEMHVVHFDAERFADASVAQQHPGGLAVLGVLLEREGETPNPLPSTPQLIQDLLPTQLDRYYRYNGSLTTPPCFQSVLWTLFPQPVHISQAQVGPALGEPPPPDLANTPPSAPPFPFQLEQLQGSLYSTEEAEPEEPQLLVDNFRAPQELNQRLVLSSFPRGEQRGGKGPLRPSCGSWSPSWAKGAGPDSGLSLAEPEGYSTGRAGKAGLGGQPWTPLTSPASHR</sequence>
<dbReference type="Proteomes" id="UP000694396">
    <property type="component" value="Unplaced"/>
</dbReference>
<dbReference type="Gene3D" id="3.10.200.10">
    <property type="entry name" value="Alpha carbonic anhydrase"/>
    <property type="match status" value="1"/>
</dbReference>
<dbReference type="GO" id="GO:0008270">
    <property type="term" value="F:zinc ion binding"/>
    <property type="evidence" value="ECO:0007669"/>
    <property type="project" value="InterPro"/>
</dbReference>
<reference evidence="4" key="2">
    <citation type="submission" date="2025-09" db="UniProtKB">
        <authorList>
            <consortium name="Ensembl"/>
        </authorList>
    </citation>
    <scope>IDENTIFICATION</scope>
</reference>
<keyword evidence="5" id="KW-1185">Reference proteome</keyword>
<protein>
    <submittedName>
        <fullName evidence="4">Carbonic anhydrase 14</fullName>
    </submittedName>
</protein>
<dbReference type="Pfam" id="PF00194">
    <property type="entry name" value="Carb_anhydrase"/>
    <property type="match status" value="1"/>
</dbReference>
<feature type="domain" description="Alpha-carbonic anhydrase" evidence="3">
    <location>
        <begin position="94"/>
        <end position="364"/>
    </location>
</feature>
<name>A0A8C3QFB4_9PASS</name>
<evidence type="ECO:0000313" key="4">
    <source>
        <dbReference type="Ensembl" id="ENSCRFP00000001278.1"/>
    </source>
</evidence>
<dbReference type="PROSITE" id="PS51144">
    <property type="entry name" value="ALPHA_CA_2"/>
    <property type="match status" value="1"/>
</dbReference>
<reference evidence="4" key="1">
    <citation type="submission" date="2025-08" db="UniProtKB">
        <authorList>
            <consortium name="Ensembl"/>
        </authorList>
    </citation>
    <scope>IDENTIFICATION</scope>
</reference>
<feature type="compositionally biased region" description="Polar residues" evidence="2">
    <location>
        <begin position="421"/>
        <end position="430"/>
    </location>
</feature>